<keyword evidence="2" id="KW-0418">Kinase</keyword>
<dbReference type="CDD" id="cd16917">
    <property type="entry name" value="HATPase_UhpB-NarQ-NarX-like"/>
    <property type="match status" value="1"/>
</dbReference>
<dbReference type="SMART" id="SM00091">
    <property type="entry name" value="PAS"/>
    <property type="match status" value="2"/>
</dbReference>
<dbReference type="AlphaFoldDB" id="A0A972FFL8"/>
<dbReference type="Pfam" id="PF00989">
    <property type="entry name" value="PAS"/>
    <property type="match status" value="1"/>
</dbReference>
<keyword evidence="7" id="KW-1185">Reference proteome</keyword>
<dbReference type="PROSITE" id="PS50113">
    <property type="entry name" value="PAC"/>
    <property type="match status" value="1"/>
</dbReference>
<dbReference type="Gene3D" id="1.20.5.1930">
    <property type="match status" value="1"/>
</dbReference>
<dbReference type="Pfam" id="PF08448">
    <property type="entry name" value="PAS_4"/>
    <property type="match status" value="1"/>
</dbReference>
<dbReference type="GO" id="GO:0046983">
    <property type="term" value="F:protein dimerization activity"/>
    <property type="evidence" value="ECO:0007669"/>
    <property type="project" value="InterPro"/>
</dbReference>
<evidence type="ECO:0000256" key="3">
    <source>
        <dbReference type="ARBA" id="ARBA00023012"/>
    </source>
</evidence>
<dbReference type="InterPro" id="IPR000700">
    <property type="entry name" value="PAS-assoc_C"/>
</dbReference>
<feature type="domain" description="PAS" evidence="4">
    <location>
        <begin position="285"/>
        <end position="331"/>
    </location>
</feature>
<dbReference type="InterPro" id="IPR001610">
    <property type="entry name" value="PAC"/>
</dbReference>
<dbReference type="InterPro" id="IPR011712">
    <property type="entry name" value="Sig_transdc_His_kin_sub3_dim/P"/>
</dbReference>
<dbReference type="NCBIfam" id="TIGR00229">
    <property type="entry name" value="sensory_box"/>
    <property type="match status" value="2"/>
</dbReference>
<evidence type="ECO:0000256" key="2">
    <source>
        <dbReference type="ARBA" id="ARBA00022777"/>
    </source>
</evidence>
<keyword evidence="1" id="KW-0808">Transferase</keyword>
<dbReference type="Pfam" id="PF07730">
    <property type="entry name" value="HisKA_3"/>
    <property type="match status" value="1"/>
</dbReference>
<protein>
    <submittedName>
        <fullName evidence="6">PAS domain S-box protein</fullName>
    </submittedName>
</protein>
<dbReference type="Proteomes" id="UP000599523">
    <property type="component" value="Unassembled WGS sequence"/>
</dbReference>
<evidence type="ECO:0000313" key="6">
    <source>
        <dbReference type="EMBL" id="NMG04698.1"/>
    </source>
</evidence>
<dbReference type="InterPro" id="IPR013656">
    <property type="entry name" value="PAS_4"/>
</dbReference>
<proteinExistence type="predicted"/>
<dbReference type="InterPro" id="IPR036890">
    <property type="entry name" value="HATPase_C_sf"/>
</dbReference>
<dbReference type="Pfam" id="PF02518">
    <property type="entry name" value="HATPase_c"/>
    <property type="match status" value="1"/>
</dbReference>
<dbReference type="SMART" id="SM00086">
    <property type="entry name" value="PAC"/>
    <property type="match status" value="2"/>
</dbReference>
<dbReference type="Gene3D" id="3.30.565.10">
    <property type="entry name" value="Histidine kinase-like ATPase, C-terminal domain"/>
    <property type="match status" value="1"/>
</dbReference>
<dbReference type="InterPro" id="IPR013767">
    <property type="entry name" value="PAS_fold"/>
</dbReference>
<dbReference type="RefSeq" id="WP_168989342.1">
    <property type="nucleotide sequence ID" value="NZ_CAWPHM010000051.1"/>
</dbReference>
<dbReference type="InterPro" id="IPR050482">
    <property type="entry name" value="Sensor_HK_TwoCompSys"/>
</dbReference>
<evidence type="ECO:0000256" key="1">
    <source>
        <dbReference type="ARBA" id="ARBA00022679"/>
    </source>
</evidence>
<dbReference type="PROSITE" id="PS50112">
    <property type="entry name" value="PAS"/>
    <property type="match status" value="2"/>
</dbReference>
<dbReference type="PANTHER" id="PTHR24421">
    <property type="entry name" value="NITRATE/NITRITE SENSOR PROTEIN NARX-RELATED"/>
    <property type="match status" value="1"/>
</dbReference>
<dbReference type="Gene3D" id="3.30.450.20">
    <property type="entry name" value="PAS domain"/>
    <property type="match status" value="2"/>
</dbReference>
<dbReference type="SMART" id="SM00387">
    <property type="entry name" value="HATPase_c"/>
    <property type="match status" value="1"/>
</dbReference>
<dbReference type="SUPFAM" id="SSF55874">
    <property type="entry name" value="ATPase domain of HSP90 chaperone/DNA topoisomerase II/histidine kinase"/>
    <property type="match status" value="1"/>
</dbReference>
<dbReference type="PANTHER" id="PTHR24421:SF59">
    <property type="entry name" value="OXYGEN SENSOR HISTIDINE KINASE NREB"/>
    <property type="match status" value="1"/>
</dbReference>
<organism evidence="6 7">
    <name type="scientific">Azoarcus taiwanensis</name>
    <dbReference type="NCBI Taxonomy" id="666964"/>
    <lineage>
        <taxon>Bacteria</taxon>
        <taxon>Pseudomonadati</taxon>
        <taxon>Pseudomonadota</taxon>
        <taxon>Betaproteobacteria</taxon>
        <taxon>Rhodocyclales</taxon>
        <taxon>Zoogloeaceae</taxon>
        <taxon>Azoarcus</taxon>
    </lineage>
</organism>
<keyword evidence="3" id="KW-0902">Two-component regulatory system</keyword>
<evidence type="ECO:0000259" key="5">
    <source>
        <dbReference type="PROSITE" id="PS50113"/>
    </source>
</evidence>
<dbReference type="GO" id="GO:0000155">
    <property type="term" value="F:phosphorelay sensor kinase activity"/>
    <property type="evidence" value="ECO:0007669"/>
    <property type="project" value="InterPro"/>
</dbReference>
<dbReference type="InterPro" id="IPR000014">
    <property type="entry name" value="PAS"/>
</dbReference>
<sequence length="620" mass="67933">MPYHSETLAWLIDRRASDLVAVLSEDLHILHANAASNAVIGYPQSALAGIDVRDLIHPADLPAVESALGRLRAVPDAPVFVRARFRHATGGHRVLETYATRADDVPEAPVIVTVSRDVTERHRRERLQRAFTEPLEWPEPMPRDEIAVRICEAVADAFELDLAFMAHAQPDGTLKIVAHAGGASQTLKTLIESEMRWHGVGACDTFAAALRNEGDGSGIAAGEIALPGAKRRVQVSAIRIHRASRSDTLLVLLWPNAGRREGSDIIGEFARQAGLMLERAEQDERLALLGKALESAANAIFITDAHGVIEWANEAFVELSGYPRDELIGQTPRVLRSGAQPADFYAALRSSLTLGQAWSGEIVNRRKDGSLYTAYQVVTPIRTRHQRTRHFVAIQQDITDRKHMEHQIRKLAADIEHARQSERERIAREVHDELGGSLASLRHDIEWLLDHVDDTRLRDRLTVMHEVAINSLDTARQIVTGLRPAIVEEVGLPEAIAWLGREVAQHHALAVSVKVEPAISRLEPTHAEQVSRVVQECLTNVTKHAGADRVSVDARVVDELLVVEVTDNGRGFGRAERVSGIQGMSERALLMGGYIEIAPSASGGTTVKLVAPAGDLEGSE</sequence>
<accession>A0A972FFL8</accession>
<dbReference type="InterPro" id="IPR003594">
    <property type="entry name" value="HATPase_dom"/>
</dbReference>
<name>A0A972FFL8_9RHOO</name>
<evidence type="ECO:0000259" key="4">
    <source>
        <dbReference type="PROSITE" id="PS50112"/>
    </source>
</evidence>
<dbReference type="CDD" id="cd00130">
    <property type="entry name" value="PAS"/>
    <property type="match status" value="2"/>
</dbReference>
<evidence type="ECO:0000313" key="7">
    <source>
        <dbReference type="Proteomes" id="UP000599523"/>
    </source>
</evidence>
<dbReference type="GO" id="GO:0016020">
    <property type="term" value="C:membrane"/>
    <property type="evidence" value="ECO:0007669"/>
    <property type="project" value="InterPro"/>
</dbReference>
<dbReference type="InterPro" id="IPR035965">
    <property type="entry name" value="PAS-like_dom_sf"/>
</dbReference>
<feature type="domain" description="PAC" evidence="5">
    <location>
        <begin position="356"/>
        <end position="410"/>
    </location>
</feature>
<gene>
    <name evidence="6" type="ORF">GPA21_17225</name>
</gene>
<reference evidence="6" key="1">
    <citation type="submission" date="2019-12" db="EMBL/GenBank/DDBJ databases">
        <title>Comparative genomics gives insights into the taxonomy of the Azoarcus-Aromatoleum group and reveals separate origins of nif in the plant-associated Azoarcus and non-plant-associated Aromatoleum sub-groups.</title>
        <authorList>
            <person name="Lafos M."/>
            <person name="Maluk M."/>
            <person name="Batista M."/>
            <person name="Junghare M."/>
            <person name="Carmona M."/>
            <person name="Faoro H."/>
            <person name="Cruz L.M."/>
            <person name="Battistoni F."/>
            <person name="De Souza E."/>
            <person name="Pedrosa F."/>
            <person name="Chen W.-M."/>
            <person name="Poole P.S."/>
            <person name="Dixon R.A."/>
            <person name="James E.K."/>
        </authorList>
    </citation>
    <scope>NUCLEOTIDE SEQUENCE</scope>
    <source>
        <strain evidence="6">NSC3</strain>
    </source>
</reference>
<comment type="caution">
    <text evidence="6">The sequence shown here is derived from an EMBL/GenBank/DDBJ whole genome shotgun (WGS) entry which is preliminary data.</text>
</comment>
<feature type="domain" description="PAS" evidence="4">
    <location>
        <begin position="4"/>
        <end position="68"/>
    </location>
</feature>
<dbReference type="GO" id="GO:0006355">
    <property type="term" value="P:regulation of DNA-templated transcription"/>
    <property type="evidence" value="ECO:0007669"/>
    <property type="project" value="InterPro"/>
</dbReference>
<dbReference type="EMBL" id="WTVM01000146">
    <property type="protein sequence ID" value="NMG04698.1"/>
    <property type="molecule type" value="Genomic_DNA"/>
</dbReference>
<dbReference type="SUPFAM" id="SSF55785">
    <property type="entry name" value="PYP-like sensor domain (PAS domain)"/>
    <property type="match status" value="2"/>
</dbReference>